<dbReference type="EMBL" id="MTYJ01000163">
    <property type="protein sequence ID" value="OQV11710.1"/>
    <property type="molecule type" value="Genomic_DNA"/>
</dbReference>
<dbReference type="AlphaFoldDB" id="A0A1W0W960"/>
<evidence type="ECO:0000256" key="9">
    <source>
        <dbReference type="RuleBase" id="RU003500"/>
    </source>
</evidence>
<evidence type="ECO:0000256" key="4">
    <source>
        <dbReference type="ARBA" id="ARBA00022525"/>
    </source>
</evidence>
<dbReference type="PANTHER" id="PTHR12027">
    <property type="entry name" value="WNT RELATED"/>
    <property type="match status" value="1"/>
</dbReference>
<keyword evidence="8" id="KW-0449">Lipoprotein</keyword>
<evidence type="ECO:0000256" key="7">
    <source>
        <dbReference type="ARBA" id="ARBA00023157"/>
    </source>
</evidence>
<evidence type="ECO:0000256" key="6">
    <source>
        <dbReference type="ARBA" id="ARBA00022687"/>
    </source>
</evidence>
<evidence type="ECO:0000256" key="1">
    <source>
        <dbReference type="ARBA" id="ARBA00004498"/>
    </source>
</evidence>
<accession>A0A1W0W960</accession>
<keyword evidence="7" id="KW-1015">Disulfide bond</keyword>
<comment type="function">
    <text evidence="9">Ligand for members of the frizzled family of seven transmembrane receptors.</text>
</comment>
<evidence type="ECO:0000256" key="3">
    <source>
        <dbReference type="ARBA" id="ARBA00022473"/>
    </source>
</evidence>
<evidence type="ECO:0000313" key="11">
    <source>
        <dbReference type="EMBL" id="OQV11710.1"/>
    </source>
</evidence>
<dbReference type="GO" id="GO:0030182">
    <property type="term" value="P:neuron differentiation"/>
    <property type="evidence" value="ECO:0007669"/>
    <property type="project" value="TreeGrafter"/>
</dbReference>
<dbReference type="InterPro" id="IPR018161">
    <property type="entry name" value="Wnt_CS"/>
</dbReference>
<dbReference type="GO" id="GO:0045165">
    <property type="term" value="P:cell fate commitment"/>
    <property type="evidence" value="ECO:0007669"/>
    <property type="project" value="TreeGrafter"/>
</dbReference>
<comment type="subcellular location">
    <subcellularLocation>
        <location evidence="1 9">Secreted</location>
        <location evidence="1 9">Extracellular space</location>
        <location evidence="1 9">Extracellular matrix</location>
    </subcellularLocation>
</comment>
<dbReference type="Pfam" id="PF00110">
    <property type="entry name" value="wnt"/>
    <property type="match status" value="1"/>
</dbReference>
<keyword evidence="3 9" id="KW-0217">Developmental protein</keyword>
<keyword evidence="12" id="KW-1185">Reference proteome</keyword>
<proteinExistence type="inferred from homology"/>
<protein>
    <recommendedName>
        <fullName evidence="9">Protein Wnt</fullName>
    </recommendedName>
</protein>
<keyword evidence="5" id="KW-0272">Extracellular matrix</keyword>
<keyword evidence="10" id="KW-0732">Signal</keyword>
<evidence type="ECO:0000313" key="12">
    <source>
        <dbReference type="Proteomes" id="UP000192578"/>
    </source>
</evidence>
<reference evidence="12" key="1">
    <citation type="submission" date="2017-01" db="EMBL/GenBank/DDBJ databases">
        <title>Comparative genomics of anhydrobiosis in the tardigrade Hypsibius dujardini.</title>
        <authorList>
            <person name="Yoshida Y."/>
            <person name="Koutsovoulos G."/>
            <person name="Laetsch D."/>
            <person name="Stevens L."/>
            <person name="Kumar S."/>
            <person name="Horikawa D."/>
            <person name="Ishino K."/>
            <person name="Komine S."/>
            <person name="Tomita M."/>
            <person name="Blaxter M."/>
            <person name="Arakawa K."/>
        </authorList>
    </citation>
    <scope>NUCLEOTIDE SEQUENCE [LARGE SCALE GENOMIC DNA]</scope>
    <source>
        <strain evidence="12">Z151</strain>
    </source>
</reference>
<dbReference type="InterPro" id="IPR005817">
    <property type="entry name" value="Wnt"/>
</dbReference>
<name>A0A1W0W960_HYPEX</name>
<evidence type="ECO:0000256" key="2">
    <source>
        <dbReference type="ARBA" id="ARBA00005683"/>
    </source>
</evidence>
<comment type="similarity">
    <text evidence="2 9">Belongs to the Wnt family.</text>
</comment>
<dbReference type="OrthoDB" id="5945655at2759"/>
<sequence>MRFVPFGMAIFYLSSLSSFVDSFFGLASRRKVFEEPSIARWIKGITIRTKELDNSLPQFDDGYLCHMMNLTGKQRRICTREQGYPEVLMEALRISTRACQREFQYERWNCTLGFTRRNLLRTANRESAVLTAFAAAGMAYSVAKACSSGQLEFCSCDSNENTLGSQPSWMWKGCGDNFREGRAQTMRFLESSTPKKTRMRKIERHNVQVGIAVVKQASQQLCRCHGVSGSCTTRSCFTVLRPFKHAARSLHGLYRGPKKVSQEGLPIERGQKKKKPRVEMVLWTAEDSPDFCTRSKVSYGVAGRRCTMESPPRMVRRKRVEDVWGSCDTLCCERADGAGKTVARYENTTPVQCNCTYSAFRVNCGVCSEKEMRYYCA</sequence>
<dbReference type="GO" id="GO:0005109">
    <property type="term" value="F:frizzled binding"/>
    <property type="evidence" value="ECO:0007669"/>
    <property type="project" value="TreeGrafter"/>
</dbReference>
<keyword evidence="4" id="KW-0964">Secreted</keyword>
<keyword evidence="6 9" id="KW-0879">Wnt signaling pathway</keyword>
<comment type="caution">
    <text evidence="11">The sequence shown here is derived from an EMBL/GenBank/DDBJ whole genome shotgun (WGS) entry which is preliminary data.</text>
</comment>
<dbReference type="PRINTS" id="PR01349">
    <property type="entry name" value="WNTPROTEIN"/>
</dbReference>
<evidence type="ECO:0000256" key="10">
    <source>
        <dbReference type="SAM" id="SignalP"/>
    </source>
</evidence>
<dbReference type="GO" id="GO:0005125">
    <property type="term" value="F:cytokine activity"/>
    <property type="evidence" value="ECO:0007669"/>
    <property type="project" value="TreeGrafter"/>
</dbReference>
<dbReference type="PANTHER" id="PTHR12027:SF97">
    <property type="entry name" value="PROTEIN WNT-4"/>
    <property type="match status" value="1"/>
</dbReference>
<feature type="signal peptide" evidence="10">
    <location>
        <begin position="1"/>
        <end position="22"/>
    </location>
</feature>
<dbReference type="Proteomes" id="UP000192578">
    <property type="component" value="Unassembled WGS sequence"/>
</dbReference>
<dbReference type="PROSITE" id="PS00246">
    <property type="entry name" value="WNT1"/>
    <property type="match status" value="1"/>
</dbReference>
<feature type="chain" id="PRO_5012438685" description="Protein Wnt" evidence="10">
    <location>
        <begin position="23"/>
        <end position="377"/>
    </location>
</feature>
<dbReference type="SMART" id="SM00097">
    <property type="entry name" value="WNT1"/>
    <property type="match status" value="1"/>
</dbReference>
<gene>
    <name evidence="11" type="ORF">BV898_13982</name>
</gene>
<evidence type="ECO:0000256" key="8">
    <source>
        <dbReference type="ARBA" id="ARBA00023288"/>
    </source>
</evidence>
<dbReference type="GO" id="GO:0005615">
    <property type="term" value="C:extracellular space"/>
    <property type="evidence" value="ECO:0007669"/>
    <property type="project" value="TreeGrafter"/>
</dbReference>
<evidence type="ECO:0000256" key="5">
    <source>
        <dbReference type="ARBA" id="ARBA00022530"/>
    </source>
</evidence>
<dbReference type="GO" id="GO:0060070">
    <property type="term" value="P:canonical Wnt signaling pathway"/>
    <property type="evidence" value="ECO:0007669"/>
    <property type="project" value="TreeGrafter"/>
</dbReference>
<organism evidence="11 12">
    <name type="scientific">Hypsibius exemplaris</name>
    <name type="common">Freshwater tardigrade</name>
    <dbReference type="NCBI Taxonomy" id="2072580"/>
    <lineage>
        <taxon>Eukaryota</taxon>
        <taxon>Metazoa</taxon>
        <taxon>Ecdysozoa</taxon>
        <taxon>Tardigrada</taxon>
        <taxon>Eutardigrada</taxon>
        <taxon>Parachela</taxon>
        <taxon>Hypsibioidea</taxon>
        <taxon>Hypsibiidae</taxon>
        <taxon>Hypsibius</taxon>
    </lineage>
</organism>